<organism evidence="7 8">
    <name type="scientific">Pseudogulbenkiania ferrooxidans 2002</name>
    <dbReference type="NCBI Taxonomy" id="279714"/>
    <lineage>
        <taxon>Bacteria</taxon>
        <taxon>Pseudomonadati</taxon>
        <taxon>Pseudomonadota</taxon>
        <taxon>Betaproteobacteria</taxon>
        <taxon>Neisseriales</taxon>
        <taxon>Chromobacteriaceae</taxon>
        <taxon>Pseudogulbenkiania</taxon>
    </lineage>
</organism>
<dbReference type="InterPro" id="IPR000700">
    <property type="entry name" value="PAS-assoc_C"/>
</dbReference>
<dbReference type="SMART" id="SM00448">
    <property type="entry name" value="REC"/>
    <property type="match status" value="1"/>
</dbReference>
<dbReference type="InterPro" id="IPR001789">
    <property type="entry name" value="Sig_transdc_resp-reg_receiver"/>
</dbReference>
<dbReference type="Gene3D" id="3.30.70.270">
    <property type="match status" value="1"/>
</dbReference>
<dbReference type="SMART" id="SM00052">
    <property type="entry name" value="EAL"/>
    <property type="match status" value="1"/>
</dbReference>
<dbReference type="PROSITE" id="PS50110">
    <property type="entry name" value="RESPONSE_REGULATORY"/>
    <property type="match status" value="1"/>
</dbReference>
<evidence type="ECO:0000313" key="8">
    <source>
        <dbReference type="Proteomes" id="UP000003165"/>
    </source>
</evidence>
<dbReference type="AlphaFoldDB" id="B9Z392"/>
<dbReference type="SUPFAM" id="SSF55785">
    <property type="entry name" value="PYP-like sensor domain (PAS domain)"/>
    <property type="match status" value="1"/>
</dbReference>
<feature type="domain" description="PAC" evidence="4">
    <location>
        <begin position="221"/>
        <end position="276"/>
    </location>
</feature>
<dbReference type="PANTHER" id="PTHR44757:SF2">
    <property type="entry name" value="BIOFILM ARCHITECTURE MAINTENANCE PROTEIN MBAA"/>
    <property type="match status" value="1"/>
</dbReference>
<feature type="domain" description="EAL" evidence="5">
    <location>
        <begin position="450"/>
        <end position="704"/>
    </location>
</feature>
<dbReference type="InterPro" id="IPR035965">
    <property type="entry name" value="PAS-like_dom_sf"/>
</dbReference>
<dbReference type="PROSITE" id="PS50113">
    <property type="entry name" value="PAC"/>
    <property type="match status" value="1"/>
</dbReference>
<dbReference type="Pfam" id="PF00990">
    <property type="entry name" value="GGDEF"/>
    <property type="match status" value="1"/>
</dbReference>
<dbReference type="InterPro" id="IPR013656">
    <property type="entry name" value="PAS_4"/>
</dbReference>
<accession>B9Z392</accession>
<dbReference type="Gene3D" id="3.20.20.450">
    <property type="entry name" value="EAL domain"/>
    <property type="match status" value="1"/>
</dbReference>
<dbReference type="Pfam" id="PF08448">
    <property type="entry name" value="PAS_4"/>
    <property type="match status" value="1"/>
</dbReference>
<evidence type="ECO:0000259" key="3">
    <source>
        <dbReference type="PROSITE" id="PS50112"/>
    </source>
</evidence>
<dbReference type="PANTHER" id="PTHR44757">
    <property type="entry name" value="DIGUANYLATE CYCLASE DGCP"/>
    <property type="match status" value="1"/>
</dbReference>
<dbReference type="CDD" id="cd01949">
    <property type="entry name" value="GGDEF"/>
    <property type="match status" value="1"/>
</dbReference>
<evidence type="ECO:0000256" key="1">
    <source>
        <dbReference type="PROSITE-ProRule" id="PRU00169"/>
    </source>
</evidence>
<evidence type="ECO:0000259" key="5">
    <source>
        <dbReference type="PROSITE" id="PS50883"/>
    </source>
</evidence>
<dbReference type="RefSeq" id="WP_008953825.1">
    <property type="nucleotide sequence ID" value="NZ_ACIS01000004.1"/>
</dbReference>
<dbReference type="SUPFAM" id="SSF52172">
    <property type="entry name" value="CheY-like"/>
    <property type="match status" value="1"/>
</dbReference>
<dbReference type="Pfam" id="PF00072">
    <property type="entry name" value="Response_reg"/>
    <property type="match status" value="1"/>
</dbReference>
<dbReference type="InterPro" id="IPR035919">
    <property type="entry name" value="EAL_sf"/>
</dbReference>
<reference evidence="7 8" key="1">
    <citation type="submission" date="2009-02" db="EMBL/GenBank/DDBJ databases">
        <title>Sequencing of the draft genome and assembly of Lutiella nitroferrum 2002.</title>
        <authorList>
            <consortium name="US DOE Joint Genome Institute (JGI-PGF)"/>
            <person name="Lucas S."/>
            <person name="Copeland A."/>
            <person name="Lapidus A."/>
            <person name="Glavina del Rio T."/>
            <person name="Tice H."/>
            <person name="Bruce D."/>
            <person name="Goodwin L."/>
            <person name="Pitluck S."/>
            <person name="Larimer F."/>
            <person name="Land M.L."/>
            <person name="Hauser L."/>
            <person name="Coates J.D."/>
        </authorList>
    </citation>
    <scope>NUCLEOTIDE SEQUENCE [LARGE SCALE GENOMIC DNA]</scope>
    <source>
        <strain evidence="7 8">2002</strain>
    </source>
</reference>
<comment type="caution">
    <text evidence="7">The sequence shown here is derived from an EMBL/GenBank/DDBJ whole genome shotgun (WGS) entry which is preliminary data.</text>
</comment>
<dbReference type="InterPro" id="IPR029787">
    <property type="entry name" value="Nucleotide_cyclase"/>
</dbReference>
<proteinExistence type="predicted"/>
<sequence>MGRQGGKVAENHFGTNAKLLVVDDEPRMRESLCLLLRGRNYDVRACHDGQSALEQLMAGGVDLMLLDLHLGDMNGLDLLGMIQRAGIDTEVLVVSGDTAFDSAVCALRSGASDYVCKPYAVEELMHRVELALQRRSLARANLAMAQQLHTSERMHRSLVEASPDLIFTLDERFCFTFANERTHGLIGYSPQELLGQSLLDLVLPVDAERVRYVLEHRTGQRAIEFRIASRGGEIAERHFEASLVPVALDLPQLSSRLYGVARDVTDKKHAEHRMAYLAYHDLLTGLPNRALFRDRLGLAIMQAKRKGRQVAVLFVDLDRFKLANDTFGHIKGDELLKQVGQRLQCVLRECDTLARLGGDEFTILLPDLSGKEDAALLAGKLVKEVAAPFSIDGDDVFLTVSIGIAVFPDDGDDIETLLRHADIAMYQVKAQGKNGFGFFLPVMDAAASQRLRMENEVRRALELEQFELYYQPQVEFDSRRIIGCEALIRWPHPTRGLVPPGAFLGVIEEIGLMKPLTYWVIERACQTLREWKLAGLELSRMSVNVPPEVLVDDDFYDYLIATVDRYGIRRQSFEIEITENAFIADQQAMSLKLAGLAEEGIRVAIDDFGTQYSSLSYLRHLPVTTLKIDQSFVREIEAGKEDSPIVRAIVAIAAGLNLNLVAEGVETEVQADYLGSLGAVEMQGYLFGKPMPASDFRRLLHQEAAVMSV</sequence>
<dbReference type="Pfam" id="PF00563">
    <property type="entry name" value="EAL"/>
    <property type="match status" value="1"/>
</dbReference>
<protein>
    <submittedName>
        <fullName evidence="7">Response regulator receiver modulated diguanylate cyclase/phosphodiesterase with PAS/PAC sensor(S)</fullName>
    </submittedName>
</protein>
<dbReference type="InterPro" id="IPR052155">
    <property type="entry name" value="Biofilm_reg_signaling"/>
</dbReference>
<gene>
    <name evidence="7" type="ORF">FuraDRAFT_1805</name>
</gene>
<dbReference type="GO" id="GO:0003824">
    <property type="term" value="F:catalytic activity"/>
    <property type="evidence" value="ECO:0007669"/>
    <property type="project" value="UniProtKB-ARBA"/>
</dbReference>
<dbReference type="Gene3D" id="3.40.50.2300">
    <property type="match status" value="1"/>
</dbReference>
<dbReference type="NCBIfam" id="TIGR00229">
    <property type="entry name" value="sensory_box"/>
    <property type="match status" value="1"/>
</dbReference>
<feature type="domain" description="Response regulatory" evidence="2">
    <location>
        <begin position="18"/>
        <end position="132"/>
    </location>
</feature>
<name>B9Z392_9NEIS</name>
<dbReference type="eggNOG" id="COG5001">
    <property type="taxonomic scope" value="Bacteria"/>
</dbReference>
<dbReference type="PROSITE" id="PS50887">
    <property type="entry name" value="GGDEF"/>
    <property type="match status" value="1"/>
</dbReference>
<dbReference type="SUPFAM" id="SSF55073">
    <property type="entry name" value="Nucleotide cyclase"/>
    <property type="match status" value="1"/>
</dbReference>
<dbReference type="PROSITE" id="PS50883">
    <property type="entry name" value="EAL"/>
    <property type="match status" value="1"/>
</dbReference>
<keyword evidence="1" id="KW-0597">Phosphoprotein</keyword>
<keyword evidence="8" id="KW-1185">Reference proteome</keyword>
<dbReference type="InterPro" id="IPR001633">
    <property type="entry name" value="EAL_dom"/>
</dbReference>
<dbReference type="FunFam" id="3.30.70.270:FF:000001">
    <property type="entry name" value="Diguanylate cyclase domain protein"/>
    <property type="match status" value="1"/>
</dbReference>
<feature type="modified residue" description="4-aspartylphosphate" evidence="1">
    <location>
        <position position="67"/>
    </location>
</feature>
<dbReference type="Gene3D" id="3.30.450.20">
    <property type="entry name" value="PAS domain"/>
    <property type="match status" value="1"/>
</dbReference>
<dbReference type="GO" id="GO:0000160">
    <property type="term" value="P:phosphorelay signal transduction system"/>
    <property type="evidence" value="ECO:0007669"/>
    <property type="project" value="InterPro"/>
</dbReference>
<dbReference type="CDD" id="cd00130">
    <property type="entry name" value="PAS"/>
    <property type="match status" value="1"/>
</dbReference>
<evidence type="ECO:0000259" key="4">
    <source>
        <dbReference type="PROSITE" id="PS50113"/>
    </source>
</evidence>
<dbReference type="NCBIfam" id="TIGR00254">
    <property type="entry name" value="GGDEF"/>
    <property type="match status" value="1"/>
</dbReference>
<dbReference type="SMART" id="SM00091">
    <property type="entry name" value="PAS"/>
    <property type="match status" value="1"/>
</dbReference>
<dbReference type="CDD" id="cd00156">
    <property type="entry name" value="REC"/>
    <property type="match status" value="1"/>
</dbReference>
<evidence type="ECO:0000313" key="7">
    <source>
        <dbReference type="EMBL" id="EEG09045.1"/>
    </source>
</evidence>
<feature type="domain" description="GGDEF" evidence="6">
    <location>
        <begin position="308"/>
        <end position="441"/>
    </location>
</feature>
<evidence type="ECO:0000259" key="2">
    <source>
        <dbReference type="PROSITE" id="PS50110"/>
    </source>
</evidence>
<dbReference type="Proteomes" id="UP000003165">
    <property type="component" value="Unassembled WGS sequence"/>
</dbReference>
<dbReference type="SUPFAM" id="SSF141868">
    <property type="entry name" value="EAL domain-like"/>
    <property type="match status" value="1"/>
</dbReference>
<dbReference type="SMART" id="SM00267">
    <property type="entry name" value="GGDEF"/>
    <property type="match status" value="1"/>
</dbReference>
<dbReference type="CDD" id="cd01948">
    <property type="entry name" value="EAL"/>
    <property type="match status" value="1"/>
</dbReference>
<dbReference type="InterPro" id="IPR000160">
    <property type="entry name" value="GGDEF_dom"/>
</dbReference>
<dbReference type="InterPro" id="IPR011006">
    <property type="entry name" value="CheY-like_superfamily"/>
</dbReference>
<dbReference type="EMBL" id="ACIS01000004">
    <property type="protein sequence ID" value="EEG09045.1"/>
    <property type="molecule type" value="Genomic_DNA"/>
</dbReference>
<dbReference type="InterPro" id="IPR000014">
    <property type="entry name" value="PAS"/>
</dbReference>
<dbReference type="InterPro" id="IPR043128">
    <property type="entry name" value="Rev_trsase/Diguanyl_cyclase"/>
</dbReference>
<dbReference type="PROSITE" id="PS50112">
    <property type="entry name" value="PAS"/>
    <property type="match status" value="1"/>
</dbReference>
<evidence type="ECO:0000259" key="6">
    <source>
        <dbReference type="PROSITE" id="PS50887"/>
    </source>
</evidence>
<feature type="domain" description="PAS" evidence="3">
    <location>
        <begin position="151"/>
        <end position="221"/>
    </location>
</feature>